<keyword evidence="5" id="KW-1185">Reference proteome</keyword>
<dbReference type="RefSeq" id="XP_013336551.1">
    <property type="nucleotide sequence ID" value="XM_013481097.1"/>
</dbReference>
<protein>
    <submittedName>
        <fullName evidence="4">Dpy-30 motif containing protein, putative</fullName>
    </submittedName>
</protein>
<reference evidence="4" key="1">
    <citation type="submission" date="2013-10" db="EMBL/GenBank/DDBJ databases">
        <title>Genomic analysis of the causative agents of coccidiosis in chickens.</title>
        <authorList>
            <person name="Reid A.J."/>
            <person name="Blake D."/>
            <person name="Billington K."/>
            <person name="Browne H."/>
            <person name="Dunn M."/>
            <person name="Hung S."/>
            <person name="Kawahara F."/>
            <person name="Miranda-Saavedra D."/>
            <person name="Mourier T."/>
            <person name="Nagra H."/>
            <person name="Otto T.D."/>
            <person name="Rawlings N."/>
            <person name="Sanchez A."/>
            <person name="Sanders M."/>
            <person name="Subramaniam C."/>
            <person name="Tay Y."/>
            <person name="Dear P."/>
            <person name="Doerig C."/>
            <person name="Gruber A."/>
            <person name="Parkinson J."/>
            <person name="Shirley M."/>
            <person name="Wan K.L."/>
            <person name="Berriman M."/>
            <person name="Tomley F."/>
            <person name="Pain A."/>
        </authorList>
    </citation>
    <scope>NUCLEOTIDE SEQUENCE [LARGE SCALE GENOMIC DNA]</scope>
    <source>
        <strain evidence="4">Weybridge</strain>
    </source>
</reference>
<reference evidence="4" key="2">
    <citation type="submission" date="2013-10" db="EMBL/GenBank/DDBJ databases">
        <authorList>
            <person name="Aslett M."/>
        </authorList>
    </citation>
    <scope>NUCLEOTIDE SEQUENCE [LARGE SCALE GENOMIC DNA]</scope>
    <source>
        <strain evidence="4">Weybridge</strain>
    </source>
</reference>
<dbReference type="OrthoDB" id="417678at2759"/>
<sequence length="355" mass="38514">MQTASDGKCEQHCFTAQLPHTLVMPAAKRCYKGIDEVFAGLVYQELEEHKALCIVHRPMDFPCSSAEGHQLESVAGDSDRSFTVEESSARTDSTNDWVTAGAKTLEAQDNLSYTSPLTILVDGQDLTRFHVCLSSPGVQTVVDGIVFLHTLSPVDILSQQLIKLQPISGLENEGMEVCNPETLPSSGSVCRKGRIECGIVACHIAPSQWDFLASSDCLVAALANSEKKRLQLSTPNQLCSKEEVADNKIPTLHEEYKGSSEESINQDAISDRGNPFQGLSGIIGSQTLPTGKNTAQPLSDVVYLMETVVPVLYPALEAVIRDRPDDPLAYIAFYLLRHSTGYSRTACPLQNSGAV</sequence>
<gene>
    <name evidence="4" type="ORF">EMWEY_00025680</name>
</gene>
<dbReference type="CDD" id="cd22965">
    <property type="entry name" value="DD_DPY30_SDC1"/>
    <property type="match status" value="1"/>
</dbReference>
<dbReference type="AlphaFoldDB" id="U6M789"/>
<dbReference type="InterPro" id="IPR049629">
    <property type="entry name" value="DPY30_SDC1_DD"/>
</dbReference>
<dbReference type="GeneID" id="25336554"/>
<organism evidence="4 5">
    <name type="scientific">Eimeria maxima</name>
    <name type="common">Coccidian parasite</name>
    <dbReference type="NCBI Taxonomy" id="5804"/>
    <lineage>
        <taxon>Eukaryota</taxon>
        <taxon>Sar</taxon>
        <taxon>Alveolata</taxon>
        <taxon>Apicomplexa</taxon>
        <taxon>Conoidasida</taxon>
        <taxon>Coccidia</taxon>
        <taxon>Eucoccidiorida</taxon>
        <taxon>Eimeriorina</taxon>
        <taxon>Eimeriidae</taxon>
        <taxon>Eimeria</taxon>
    </lineage>
</organism>
<dbReference type="VEuPathDB" id="ToxoDB:EMWEY_00025680"/>
<evidence type="ECO:0000313" key="4">
    <source>
        <dbReference type="EMBL" id="CDJ59906.1"/>
    </source>
</evidence>
<keyword evidence="3" id="KW-0539">Nucleus</keyword>
<accession>U6M789</accession>
<dbReference type="Gene3D" id="1.20.890.10">
    <property type="entry name" value="cAMP-dependent protein kinase regulatory subunit, dimerization-anchoring domain"/>
    <property type="match status" value="1"/>
</dbReference>
<dbReference type="GO" id="GO:0005634">
    <property type="term" value="C:nucleus"/>
    <property type="evidence" value="ECO:0007669"/>
    <property type="project" value="UniProtKB-SubCell"/>
</dbReference>
<comment type="similarity">
    <text evidence="2">Belongs to the dpy-30 family.</text>
</comment>
<evidence type="ECO:0000256" key="1">
    <source>
        <dbReference type="ARBA" id="ARBA00004123"/>
    </source>
</evidence>
<comment type="subcellular location">
    <subcellularLocation>
        <location evidence="1">Nucleus</location>
    </subcellularLocation>
</comment>
<evidence type="ECO:0000313" key="5">
    <source>
        <dbReference type="Proteomes" id="UP000030763"/>
    </source>
</evidence>
<name>U6M789_EIMMA</name>
<evidence type="ECO:0000256" key="3">
    <source>
        <dbReference type="ARBA" id="ARBA00023242"/>
    </source>
</evidence>
<dbReference type="InterPro" id="IPR007858">
    <property type="entry name" value="Dpy-30_motif"/>
</dbReference>
<evidence type="ECO:0000256" key="2">
    <source>
        <dbReference type="ARBA" id="ARBA00010849"/>
    </source>
</evidence>
<dbReference type="Pfam" id="PF05186">
    <property type="entry name" value="Dpy-30"/>
    <property type="match status" value="1"/>
</dbReference>
<dbReference type="EMBL" id="HG720965">
    <property type="protein sequence ID" value="CDJ59906.1"/>
    <property type="molecule type" value="Genomic_DNA"/>
</dbReference>
<dbReference type="OMA" id="PSQWDFL"/>
<proteinExistence type="inferred from homology"/>
<dbReference type="Proteomes" id="UP000030763">
    <property type="component" value="Unassembled WGS sequence"/>
</dbReference>